<gene>
    <name evidence="1" type="ORF">S01H4_40262</name>
</gene>
<accession>X1C9C7</accession>
<sequence length="43" mass="5218">MCEFCTEHGEGKKWYLQMKNYSEELLHVELTSRQKRSLKQKTV</sequence>
<dbReference type="AlphaFoldDB" id="X1C9C7"/>
<proteinExistence type="predicted"/>
<name>X1C9C7_9ZZZZ</name>
<evidence type="ECO:0000313" key="1">
    <source>
        <dbReference type="EMBL" id="GAH04731.1"/>
    </source>
</evidence>
<organism evidence="1">
    <name type="scientific">marine sediment metagenome</name>
    <dbReference type="NCBI Taxonomy" id="412755"/>
    <lineage>
        <taxon>unclassified sequences</taxon>
        <taxon>metagenomes</taxon>
        <taxon>ecological metagenomes</taxon>
    </lineage>
</organism>
<dbReference type="EMBL" id="BART01021906">
    <property type="protein sequence ID" value="GAH04731.1"/>
    <property type="molecule type" value="Genomic_DNA"/>
</dbReference>
<comment type="caution">
    <text evidence="1">The sequence shown here is derived from an EMBL/GenBank/DDBJ whole genome shotgun (WGS) entry which is preliminary data.</text>
</comment>
<protein>
    <submittedName>
        <fullName evidence="1">Uncharacterized protein</fullName>
    </submittedName>
</protein>
<feature type="non-terminal residue" evidence="1">
    <location>
        <position position="43"/>
    </location>
</feature>
<reference evidence="1" key="1">
    <citation type="journal article" date="2014" name="Front. Microbiol.">
        <title>High frequency of phylogenetically diverse reductive dehalogenase-homologous genes in deep subseafloor sedimentary metagenomes.</title>
        <authorList>
            <person name="Kawai M."/>
            <person name="Futagami T."/>
            <person name="Toyoda A."/>
            <person name="Takaki Y."/>
            <person name="Nishi S."/>
            <person name="Hori S."/>
            <person name="Arai W."/>
            <person name="Tsubouchi T."/>
            <person name="Morono Y."/>
            <person name="Uchiyama I."/>
            <person name="Ito T."/>
            <person name="Fujiyama A."/>
            <person name="Inagaki F."/>
            <person name="Takami H."/>
        </authorList>
    </citation>
    <scope>NUCLEOTIDE SEQUENCE</scope>
    <source>
        <strain evidence="1">Expedition CK06-06</strain>
    </source>
</reference>